<dbReference type="PROSITE" id="PS51473">
    <property type="entry name" value="GNK2"/>
    <property type="match status" value="2"/>
</dbReference>
<proteinExistence type="inferred from homology"/>
<dbReference type="SUPFAM" id="SSF56112">
    <property type="entry name" value="Protein kinase-like (PK-like)"/>
    <property type="match status" value="1"/>
</dbReference>
<keyword evidence="4" id="KW-1003">Cell membrane</keyword>
<reference evidence="21" key="1">
    <citation type="journal article" date="2023" name="Science">
        <title>Elucidation of the pathway for biosynthesis of saponin adjuvants from the soapbark tree.</title>
        <authorList>
            <person name="Reed J."/>
            <person name="Orme A."/>
            <person name="El-Demerdash A."/>
            <person name="Owen C."/>
            <person name="Martin L.B.B."/>
            <person name="Misra R.C."/>
            <person name="Kikuchi S."/>
            <person name="Rejzek M."/>
            <person name="Martin A.C."/>
            <person name="Harkess A."/>
            <person name="Leebens-Mack J."/>
            <person name="Louveau T."/>
            <person name="Stephenson M.J."/>
            <person name="Osbourn A."/>
        </authorList>
    </citation>
    <scope>NUCLEOTIDE SEQUENCE</scope>
    <source>
        <strain evidence="21">S10</strain>
    </source>
</reference>
<dbReference type="InterPro" id="IPR011009">
    <property type="entry name" value="Kinase-like_dom_sf"/>
</dbReference>
<evidence type="ECO:0000256" key="8">
    <source>
        <dbReference type="ARBA" id="ARBA00022729"/>
    </source>
</evidence>
<evidence type="ECO:0000256" key="16">
    <source>
        <dbReference type="ARBA" id="ARBA00023180"/>
    </source>
</evidence>
<keyword evidence="5" id="KW-0723">Serine/threonine-protein kinase</keyword>
<keyword evidence="14 17" id="KW-0472">Membrane</keyword>
<dbReference type="PROSITE" id="PS00108">
    <property type="entry name" value="PROTEIN_KINASE_ST"/>
    <property type="match status" value="1"/>
</dbReference>
<organism evidence="21 22">
    <name type="scientific">Quillaja saponaria</name>
    <name type="common">Soap bark tree</name>
    <dbReference type="NCBI Taxonomy" id="32244"/>
    <lineage>
        <taxon>Eukaryota</taxon>
        <taxon>Viridiplantae</taxon>
        <taxon>Streptophyta</taxon>
        <taxon>Embryophyta</taxon>
        <taxon>Tracheophyta</taxon>
        <taxon>Spermatophyta</taxon>
        <taxon>Magnoliopsida</taxon>
        <taxon>eudicotyledons</taxon>
        <taxon>Gunneridae</taxon>
        <taxon>Pentapetalae</taxon>
        <taxon>rosids</taxon>
        <taxon>fabids</taxon>
        <taxon>Fabales</taxon>
        <taxon>Quillajaceae</taxon>
        <taxon>Quillaja</taxon>
    </lineage>
</organism>
<keyword evidence="11 21" id="KW-0418">Kinase</keyword>
<gene>
    <name evidence="21" type="ORF">O6P43_031190</name>
</gene>
<dbReference type="GO" id="GO:0005886">
    <property type="term" value="C:plasma membrane"/>
    <property type="evidence" value="ECO:0007669"/>
    <property type="project" value="UniProtKB-SubCell"/>
</dbReference>
<evidence type="ECO:0000256" key="12">
    <source>
        <dbReference type="ARBA" id="ARBA00022840"/>
    </source>
</evidence>
<evidence type="ECO:0000256" key="4">
    <source>
        <dbReference type="ARBA" id="ARBA00022475"/>
    </source>
</evidence>
<evidence type="ECO:0000259" key="19">
    <source>
        <dbReference type="PROSITE" id="PS50011"/>
    </source>
</evidence>
<keyword evidence="10" id="KW-0547">Nucleotide-binding</keyword>
<evidence type="ECO:0000256" key="3">
    <source>
        <dbReference type="ARBA" id="ARBA00010217"/>
    </source>
</evidence>
<evidence type="ECO:0000313" key="21">
    <source>
        <dbReference type="EMBL" id="KAJ7946228.1"/>
    </source>
</evidence>
<dbReference type="GO" id="GO:0004674">
    <property type="term" value="F:protein serine/threonine kinase activity"/>
    <property type="evidence" value="ECO:0007669"/>
    <property type="project" value="UniProtKB-KW"/>
</dbReference>
<keyword evidence="9" id="KW-0677">Repeat</keyword>
<evidence type="ECO:0000259" key="20">
    <source>
        <dbReference type="PROSITE" id="PS51473"/>
    </source>
</evidence>
<dbReference type="FunFam" id="1.10.510.10:FF:000240">
    <property type="entry name" value="Lectin-domain containing receptor kinase A4.3"/>
    <property type="match status" value="1"/>
</dbReference>
<keyword evidence="13 17" id="KW-1133">Transmembrane helix</keyword>
<dbReference type="AlphaFoldDB" id="A0AAD7P8D2"/>
<evidence type="ECO:0000256" key="15">
    <source>
        <dbReference type="ARBA" id="ARBA00023170"/>
    </source>
</evidence>
<comment type="caution">
    <text evidence="21">The sequence shown here is derived from an EMBL/GenBank/DDBJ whole genome shotgun (WGS) entry which is preliminary data.</text>
</comment>
<evidence type="ECO:0000256" key="1">
    <source>
        <dbReference type="ARBA" id="ARBA00004251"/>
    </source>
</evidence>
<dbReference type="Proteomes" id="UP001163823">
    <property type="component" value="Chromosome 13"/>
</dbReference>
<keyword evidence="16" id="KW-0325">Glycoprotein</keyword>
<dbReference type="EMBL" id="JARAOO010000013">
    <property type="protein sequence ID" value="KAJ7946228.1"/>
    <property type="molecule type" value="Genomic_DNA"/>
</dbReference>
<dbReference type="FunFam" id="3.30.430.20:FF:000009">
    <property type="entry name" value="Cysteine-rich receptor-like protein kinase 28"/>
    <property type="match status" value="1"/>
</dbReference>
<sequence length="586" mass="65435">MVYSSSFCKYIQLLVIGIACLSATAFADPPYTLCPNSASYANNSLFQNNLDTLLHSLPNNASVSKFYNASSGNIPDGVYSLYMCLDYITNEECKICISDAVEDIMRLCSNIKAAVVWEENCQLRYSNQNFFGKLDITENIGKDNVQKISQPENFKSVVNKTLINLTKEAASNLSANMYATGEVQFENKPIYALVQCTRDLSANDCSRCLLKAIADVLGCCFTSIGARLLSRSCYLRYEFYSFYRVDHDPFSSSTDSEAKGGGRNIRMTVILTTASALAITLLSASTYFLMKKKRTQKRKNDIVSQLATIHNFGERGDLKFHHQKSHGRNEKKAEEFPCIDLVSLSMATDKFSESNKLGQGGFGPVYKGILSDGKEVAIKRLSICSEQGSEEFVNEVHLIMKLQHKNLVRLLGFCVDGEEKILVYEFMPNSSLDVVLFDPKRRAQLSWSTRFNIISGIAKGILYLHEDSRLRIIHRDLKASNVLLDYDMNPKISDFGMARIFGGNEGEASTATIVGTYGYMAPEYAMEGLYSIKSDVFGFGVLLLEIITGRRNAGFHHSKQAPSLLAYAWQLMEQRKRIGVDGSFIN</sequence>
<comment type="similarity">
    <text evidence="2">In the N-terminal section; belongs to the leguminous lectin family.</text>
</comment>
<dbReference type="Pfam" id="PF01657">
    <property type="entry name" value="Stress-antifung"/>
    <property type="match status" value="2"/>
</dbReference>
<dbReference type="GO" id="GO:0005524">
    <property type="term" value="F:ATP binding"/>
    <property type="evidence" value="ECO:0007669"/>
    <property type="project" value="UniProtKB-KW"/>
</dbReference>
<accession>A0AAD7P8D2</accession>
<evidence type="ECO:0000256" key="14">
    <source>
        <dbReference type="ARBA" id="ARBA00023136"/>
    </source>
</evidence>
<dbReference type="Gene3D" id="3.30.430.20">
    <property type="entry name" value="Gnk2 domain, C-X8-C-X2-C motif"/>
    <property type="match status" value="2"/>
</dbReference>
<feature type="domain" description="Gnk2-homologous" evidence="20">
    <location>
        <begin position="28"/>
        <end position="130"/>
    </location>
</feature>
<evidence type="ECO:0000256" key="13">
    <source>
        <dbReference type="ARBA" id="ARBA00022989"/>
    </source>
</evidence>
<comment type="subcellular location">
    <subcellularLocation>
        <location evidence="1">Cell membrane</location>
        <topology evidence="1">Single-pass type I membrane protein</topology>
    </subcellularLocation>
</comment>
<dbReference type="FunFam" id="3.30.430.20:FF:000002">
    <property type="entry name" value="Cysteine-rich receptor-like protein kinase 10"/>
    <property type="match status" value="1"/>
</dbReference>
<feature type="signal peptide" evidence="18">
    <location>
        <begin position="1"/>
        <end position="27"/>
    </location>
</feature>
<evidence type="ECO:0000256" key="2">
    <source>
        <dbReference type="ARBA" id="ARBA00008536"/>
    </source>
</evidence>
<dbReference type="Gene3D" id="1.10.510.10">
    <property type="entry name" value="Transferase(Phosphotransferase) domain 1"/>
    <property type="match status" value="1"/>
</dbReference>
<dbReference type="InterPro" id="IPR038408">
    <property type="entry name" value="GNK2_sf"/>
</dbReference>
<dbReference type="InterPro" id="IPR001245">
    <property type="entry name" value="Ser-Thr/Tyr_kinase_cat_dom"/>
</dbReference>
<evidence type="ECO:0000313" key="22">
    <source>
        <dbReference type="Proteomes" id="UP001163823"/>
    </source>
</evidence>
<protein>
    <submittedName>
        <fullName evidence="21">Cysteine rich receptor like kinase</fullName>
    </submittedName>
</protein>
<evidence type="ECO:0000256" key="18">
    <source>
        <dbReference type="SAM" id="SignalP"/>
    </source>
</evidence>
<keyword evidence="6" id="KW-0808">Transferase</keyword>
<dbReference type="InterPro" id="IPR008271">
    <property type="entry name" value="Ser/Thr_kinase_AS"/>
</dbReference>
<dbReference type="GO" id="GO:0002229">
    <property type="term" value="P:defense response to oomycetes"/>
    <property type="evidence" value="ECO:0007669"/>
    <property type="project" value="UniProtKB-ARBA"/>
</dbReference>
<dbReference type="PROSITE" id="PS50011">
    <property type="entry name" value="PROTEIN_KINASE_DOM"/>
    <property type="match status" value="1"/>
</dbReference>
<dbReference type="CDD" id="cd23509">
    <property type="entry name" value="Gnk2-like"/>
    <property type="match status" value="2"/>
</dbReference>
<keyword evidence="12" id="KW-0067">ATP-binding</keyword>
<evidence type="ECO:0000256" key="10">
    <source>
        <dbReference type="ARBA" id="ARBA00022741"/>
    </source>
</evidence>
<comment type="similarity">
    <text evidence="3">In the C-terminal section; belongs to the protein kinase superfamily. Ser/Thr protein kinase family.</text>
</comment>
<feature type="transmembrane region" description="Helical" evidence="17">
    <location>
        <begin position="269"/>
        <end position="290"/>
    </location>
</feature>
<evidence type="ECO:0000256" key="9">
    <source>
        <dbReference type="ARBA" id="ARBA00022737"/>
    </source>
</evidence>
<dbReference type="KEGG" id="qsa:O6P43_031190"/>
<evidence type="ECO:0000256" key="6">
    <source>
        <dbReference type="ARBA" id="ARBA00022679"/>
    </source>
</evidence>
<evidence type="ECO:0000256" key="7">
    <source>
        <dbReference type="ARBA" id="ARBA00022692"/>
    </source>
</evidence>
<dbReference type="SMART" id="SM00220">
    <property type="entry name" value="S_TKc"/>
    <property type="match status" value="1"/>
</dbReference>
<dbReference type="InterPro" id="IPR002902">
    <property type="entry name" value="GNK2"/>
</dbReference>
<evidence type="ECO:0000256" key="5">
    <source>
        <dbReference type="ARBA" id="ARBA00022527"/>
    </source>
</evidence>
<keyword evidence="8 18" id="KW-0732">Signal</keyword>
<keyword evidence="22" id="KW-1185">Reference proteome</keyword>
<dbReference type="Pfam" id="PF07714">
    <property type="entry name" value="PK_Tyr_Ser-Thr"/>
    <property type="match status" value="1"/>
</dbReference>
<dbReference type="InterPro" id="IPR000719">
    <property type="entry name" value="Prot_kinase_dom"/>
</dbReference>
<keyword evidence="15 21" id="KW-0675">Receptor</keyword>
<dbReference type="Gene3D" id="3.30.200.20">
    <property type="entry name" value="Phosphorylase Kinase, domain 1"/>
    <property type="match status" value="1"/>
</dbReference>
<feature type="domain" description="Gnk2-homologous" evidence="20">
    <location>
        <begin position="136"/>
        <end position="242"/>
    </location>
</feature>
<feature type="domain" description="Protein kinase" evidence="19">
    <location>
        <begin position="351"/>
        <end position="586"/>
    </location>
</feature>
<evidence type="ECO:0000256" key="11">
    <source>
        <dbReference type="ARBA" id="ARBA00022777"/>
    </source>
</evidence>
<dbReference type="FunFam" id="3.30.200.20:FF:001231">
    <property type="entry name" value="Cysteine-rich receptor-like protein kinase 10"/>
    <property type="match status" value="1"/>
</dbReference>
<dbReference type="PANTHER" id="PTHR27002:SF679">
    <property type="entry name" value="CYSTEINE-RICH RECEPTOR-LIKE PROTEIN KINASE 10 ISOFORM X1"/>
    <property type="match status" value="1"/>
</dbReference>
<evidence type="ECO:0000256" key="17">
    <source>
        <dbReference type="SAM" id="Phobius"/>
    </source>
</evidence>
<feature type="chain" id="PRO_5042087253" evidence="18">
    <location>
        <begin position="28"/>
        <end position="586"/>
    </location>
</feature>
<dbReference type="PANTHER" id="PTHR27002">
    <property type="entry name" value="RECEPTOR-LIKE SERINE/THREONINE-PROTEIN KINASE SD1-8"/>
    <property type="match status" value="1"/>
</dbReference>
<keyword evidence="7 17" id="KW-0812">Transmembrane</keyword>
<name>A0AAD7P8D2_QUISA</name>